<dbReference type="PANTHER" id="PTHR30221">
    <property type="entry name" value="SMALL-CONDUCTANCE MECHANOSENSITIVE CHANNEL"/>
    <property type="match status" value="1"/>
</dbReference>
<dbReference type="GO" id="GO:0008381">
    <property type="term" value="F:mechanosensitive monoatomic ion channel activity"/>
    <property type="evidence" value="ECO:0007669"/>
    <property type="project" value="InterPro"/>
</dbReference>
<evidence type="ECO:0000256" key="1">
    <source>
        <dbReference type="SAM" id="Phobius"/>
    </source>
</evidence>
<dbReference type="EMBL" id="FOTC01000001">
    <property type="protein sequence ID" value="SFK84227.1"/>
    <property type="molecule type" value="Genomic_DNA"/>
</dbReference>
<keyword evidence="4" id="KW-1185">Reference proteome</keyword>
<dbReference type="GO" id="GO:0016020">
    <property type="term" value="C:membrane"/>
    <property type="evidence" value="ECO:0007669"/>
    <property type="project" value="InterPro"/>
</dbReference>
<keyword evidence="1" id="KW-0472">Membrane</keyword>
<accession>A0A1I4CVJ1</accession>
<evidence type="ECO:0000313" key="3">
    <source>
        <dbReference type="EMBL" id="SFK84227.1"/>
    </source>
</evidence>
<feature type="domain" description="Mechanosensitive ion channel MscS" evidence="2">
    <location>
        <begin position="114"/>
        <end position="155"/>
    </location>
</feature>
<dbReference type="Proteomes" id="UP000199607">
    <property type="component" value="Unassembled WGS sequence"/>
</dbReference>
<dbReference type="RefSeq" id="WP_089867434.1">
    <property type="nucleotide sequence ID" value="NZ_FOTC01000001.1"/>
</dbReference>
<name>A0A1I4CVJ1_9EURY</name>
<dbReference type="AlphaFoldDB" id="A0A1I4CVJ1"/>
<dbReference type="InterPro" id="IPR045275">
    <property type="entry name" value="MscS_archaea/bacteria_type"/>
</dbReference>
<dbReference type="PANTHER" id="PTHR30221:SF1">
    <property type="entry name" value="SMALL-CONDUCTANCE MECHANOSENSITIVE CHANNEL"/>
    <property type="match status" value="1"/>
</dbReference>
<feature type="transmembrane region" description="Helical" evidence="1">
    <location>
        <begin position="66"/>
        <end position="87"/>
    </location>
</feature>
<dbReference type="InterPro" id="IPR010920">
    <property type="entry name" value="LSM_dom_sf"/>
</dbReference>
<reference evidence="4" key="1">
    <citation type="submission" date="2016-10" db="EMBL/GenBank/DDBJ databases">
        <authorList>
            <person name="Varghese N."/>
            <person name="Submissions S."/>
        </authorList>
    </citation>
    <scope>NUCLEOTIDE SEQUENCE [LARGE SCALE GENOMIC DNA]</scope>
    <source>
        <strain evidence="4">CGMCC 1.7738</strain>
    </source>
</reference>
<proteinExistence type="predicted"/>
<dbReference type="STRING" id="553466.SAMN04487950_1383"/>
<gene>
    <name evidence="3" type="ORF">SAMN04487950_1383</name>
</gene>
<sequence>MFALQSDIVTQAFFDFVANLRTALPAIISGLVFLLLAGMLVKAVLFVVKLVLKRTLPGESPVYRQFVATIVAVFLWFAVGLSFLSIVGLEDIAASLGTAAGFVALGVSYATSSMIADAVAGVYLLRDPDFMPGDTVEAGDTTGVVDTIELRKTRLLVDGDVVVRGNAEIEKKWRKLTDADEIAEREERVTS</sequence>
<dbReference type="Gene3D" id="1.10.287.1260">
    <property type="match status" value="1"/>
</dbReference>
<keyword evidence="1" id="KW-1133">Transmembrane helix</keyword>
<keyword evidence="1" id="KW-0812">Transmembrane</keyword>
<feature type="transmembrane region" description="Helical" evidence="1">
    <location>
        <begin position="99"/>
        <end position="125"/>
    </location>
</feature>
<dbReference type="Pfam" id="PF00924">
    <property type="entry name" value="MS_channel_2nd"/>
    <property type="match status" value="1"/>
</dbReference>
<dbReference type="SUPFAM" id="SSF50182">
    <property type="entry name" value="Sm-like ribonucleoproteins"/>
    <property type="match status" value="1"/>
</dbReference>
<dbReference type="InterPro" id="IPR006685">
    <property type="entry name" value="MscS_channel_2nd"/>
</dbReference>
<organism evidence="3 4">
    <name type="scientific">Halogranum rubrum</name>
    <dbReference type="NCBI Taxonomy" id="553466"/>
    <lineage>
        <taxon>Archaea</taxon>
        <taxon>Methanobacteriati</taxon>
        <taxon>Methanobacteriota</taxon>
        <taxon>Stenosarchaea group</taxon>
        <taxon>Halobacteria</taxon>
        <taxon>Halobacteriales</taxon>
        <taxon>Haloferacaceae</taxon>
    </lineage>
</organism>
<protein>
    <submittedName>
        <fullName evidence="3">Mechanosensitive ion channel</fullName>
    </submittedName>
</protein>
<evidence type="ECO:0000313" key="4">
    <source>
        <dbReference type="Proteomes" id="UP000199607"/>
    </source>
</evidence>
<evidence type="ECO:0000259" key="2">
    <source>
        <dbReference type="Pfam" id="PF00924"/>
    </source>
</evidence>
<feature type="transmembrane region" description="Helical" evidence="1">
    <location>
        <begin position="23"/>
        <end position="45"/>
    </location>
</feature>